<dbReference type="GO" id="GO:0030246">
    <property type="term" value="F:carbohydrate binding"/>
    <property type="evidence" value="ECO:0007669"/>
    <property type="project" value="UniProtKB-KW"/>
</dbReference>
<comment type="function">
    <text evidence="6">Has immunoglobulin-binding and hemagglutination properties, and can bind to mannose. Essential for virulence. May be involved in LPS biosynthesis or polysaccharide transport.</text>
</comment>
<dbReference type="Pfam" id="PF07886">
    <property type="entry name" value="BA14K"/>
    <property type="match status" value="1"/>
</dbReference>
<evidence type="ECO:0000256" key="4">
    <source>
        <dbReference type="ARBA" id="ARBA00022475"/>
    </source>
</evidence>
<evidence type="ECO:0000256" key="5">
    <source>
        <dbReference type="ARBA" id="ARBA00022734"/>
    </source>
</evidence>
<dbReference type="Proteomes" id="UP000234881">
    <property type="component" value="Unassembled WGS sequence"/>
</dbReference>
<keyword evidence="4" id="KW-0472">Membrane</keyword>
<evidence type="ECO:0000256" key="3">
    <source>
        <dbReference type="ARBA" id="ARBA00020552"/>
    </source>
</evidence>
<dbReference type="GO" id="GO:0016020">
    <property type="term" value="C:membrane"/>
    <property type="evidence" value="ECO:0007669"/>
    <property type="project" value="UniProtKB-SubCell"/>
</dbReference>
<sequence>MCASAFMPAMALPSTVPLIENGQASVTQIDYRKDRKQSRDSTRLVRRNSYYYYNGHRGYSKRRAGYRQYNGYWFPPAAFLGAIIKGVTKGSRASTPHVAWCRSHYKSYRVSDDTYQPYHGPRKRCVSR</sequence>
<evidence type="ECO:0000313" key="8">
    <source>
        <dbReference type="Proteomes" id="UP000234881"/>
    </source>
</evidence>
<name>A0A2N5XRT1_9HYPH</name>
<dbReference type="AlphaFoldDB" id="A0A2N5XRT1"/>
<keyword evidence="8" id="KW-1185">Reference proteome</keyword>
<evidence type="ECO:0000256" key="2">
    <source>
        <dbReference type="ARBA" id="ARBA00010270"/>
    </source>
</evidence>
<keyword evidence="4" id="KW-1003">Cell membrane</keyword>
<organism evidence="7 8">
    <name type="scientific">Cohaesibacter celericrescens</name>
    <dbReference type="NCBI Taxonomy" id="2067669"/>
    <lineage>
        <taxon>Bacteria</taxon>
        <taxon>Pseudomonadati</taxon>
        <taxon>Pseudomonadota</taxon>
        <taxon>Alphaproteobacteria</taxon>
        <taxon>Hyphomicrobiales</taxon>
        <taxon>Cohaesibacteraceae</taxon>
    </lineage>
</organism>
<dbReference type="OrthoDB" id="8117189at2"/>
<evidence type="ECO:0000256" key="1">
    <source>
        <dbReference type="ARBA" id="ARBA00004167"/>
    </source>
</evidence>
<evidence type="ECO:0000256" key="6">
    <source>
        <dbReference type="ARBA" id="ARBA00025321"/>
    </source>
</evidence>
<evidence type="ECO:0000313" key="7">
    <source>
        <dbReference type="EMBL" id="PLW77231.1"/>
    </source>
</evidence>
<dbReference type="EMBL" id="PKUQ01000018">
    <property type="protein sequence ID" value="PLW77231.1"/>
    <property type="molecule type" value="Genomic_DNA"/>
</dbReference>
<keyword evidence="5" id="KW-0430">Lectin</keyword>
<dbReference type="InterPro" id="IPR012413">
    <property type="entry name" value="BA14K"/>
</dbReference>
<reference evidence="7 8" key="1">
    <citation type="submission" date="2018-01" db="EMBL/GenBank/DDBJ databases">
        <title>The draft genome sequence of Cohaesibacter sp. H1304.</title>
        <authorList>
            <person name="Wang N.-N."/>
            <person name="Du Z.-J."/>
        </authorList>
    </citation>
    <scope>NUCLEOTIDE SEQUENCE [LARGE SCALE GENOMIC DNA]</scope>
    <source>
        <strain evidence="7 8">H1304</strain>
    </source>
</reference>
<proteinExistence type="inferred from homology"/>
<protein>
    <recommendedName>
        <fullName evidence="3">Lectin-like protein BA14k</fullName>
    </recommendedName>
</protein>
<gene>
    <name evidence="7" type="ORF">C0081_10630</name>
</gene>
<accession>A0A2N5XRT1</accession>
<comment type="caution">
    <text evidence="7">The sequence shown here is derived from an EMBL/GenBank/DDBJ whole genome shotgun (WGS) entry which is preliminary data.</text>
</comment>
<comment type="subcellular location">
    <subcellularLocation>
        <location evidence="1">Membrane</location>
        <topology evidence="1">Single-pass membrane protein</topology>
    </subcellularLocation>
</comment>
<comment type="similarity">
    <text evidence="2">Belongs to the BA14k family.</text>
</comment>